<organism evidence="1 2">
    <name type="scientific">Deefgea chitinilytica</name>
    <dbReference type="NCBI Taxonomy" id="570276"/>
    <lineage>
        <taxon>Bacteria</taxon>
        <taxon>Pseudomonadati</taxon>
        <taxon>Pseudomonadota</taxon>
        <taxon>Betaproteobacteria</taxon>
        <taxon>Neisseriales</taxon>
        <taxon>Chitinibacteraceae</taxon>
        <taxon>Deefgea</taxon>
    </lineage>
</organism>
<comment type="caution">
    <text evidence="1">The sequence shown here is derived from an EMBL/GenBank/DDBJ whole genome shotgun (WGS) entry which is preliminary data.</text>
</comment>
<dbReference type="EMBL" id="WOFE01000003">
    <property type="protein sequence ID" value="MBM5571534.1"/>
    <property type="molecule type" value="Genomic_DNA"/>
</dbReference>
<dbReference type="RefSeq" id="WP_203570869.1">
    <property type="nucleotide sequence ID" value="NZ_WOFE01000003.1"/>
</dbReference>
<keyword evidence="2" id="KW-1185">Reference proteome</keyword>
<accession>A0ABS2CBK4</accession>
<reference evidence="1 2" key="1">
    <citation type="submission" date="2019-11" db="EMBL/GenBank/DDBJ databases">
        <title>Novel Deefgea species.</title>
        <authorList>
            <person name="Han J.-H."/>
        </authorList>
    </citation>
    <scope>NUCLEOTIDE SEQUENCE [LARGE SCALE GENOMIC DNA]</scope>
    <source>
        <strain evidence="1 2">LMG 24817</strain>
    </source>
</reference>
<sequence length="566" mass="61872">MMLNDAPLFALASPDNAMEILPNSPDGLNITVKTDITDNLPVIEVSAGNLHNIVDQAEKTLSQSGRHFQASGLLATVQTCPTSGETAIVPVSQPSLMRDLSRLAAWKRFDKRKDAFVAIDPPEKYVRILFASTDYKHLPILRGIARQPYLRPDFSLVTEAGYDAETARYGVFNAAEYTVPANPTMDNAKSALAVLSEVIEECAFDAECDRAAALAAMLTAATRPSLRTAPAFLINAHVQGSGKSFLARLIASLSTPQSVPATAFTNDSDEMRKLLIALLLKSPAVINFDDMSGDIVPSETLKAVITEAFICGRLLGVSKDVICSTCALILFSGNNIEAIKDMARRVLCIQLDPRCETPTAREFKRPNIEMELQGNRAKYVTAALTIIRAWIVSGRQGVNCTPLASFSEWTELCRKPLIWLGMADPAQRFYEQLKSDPAAELLGRVLLGWKNQFGTSPTLVRDVVIWASQTGRTSDFADALMEAAEKQGTIDPRKLGCWLKKHAGRIFDGMKFIKHGDSRDRVEWKLQIEPSLSVAPVLTVIDQPPAEFSSNETVDPLAALDAMEGF</sequence>
<dbReference type="Proteomes" id="UP001195660">
    <property type="component" value="Unassembled WGS sequence"/>
</dbReference>
<protein>
    <recommendedName>
        <fullName evidence="3">ATP-binding protein</fullName>
    </recommendedName>
</protein>
<evidence type="ECO:0000313" key="2">
    <source>
        <dbReference type="Proteomes" id="UP001195660"/>
    </source>
</evidence>
<evidence type="ECO:0008006" key="3">
    <source>
        <dbReference type="Google" id="ProtNLM"/>
    </source>
</evidence>
<proteinExistence type="predicted"/>
<evidence type="ECO:0000313" key="1">
    <source>
        <dbReference type="EMBL" id="MBM5571534.1"/>
    </source>
</evidence>
<name>A0ABS2CBK4_9NEIS</name>
<gene>
    <name evidence="1" type="ORF">GM173_08065</name>
</gene>